<comment type="catalytic activity">
    <reaction evidence="2">
        <text>a D-5-monosubstituted hydantoin = a L-5-monosubstituted hydantoin</text>
        <dbReference type="Rhea" id="RHEA:46624"/>
        <dbReference type="ChEBI" id="CHEBI:86339"/>
        <dbReference type="ChEBI" id="CHEBI:86340"/>
        <dbReference type="EC" id="5.1.99.5"/>
    </reaction>
</comment>
<organism evidence="8 9">
    <name type="scientific">Vibrio gazogenes DSM 21264 = NBRC 103151</name>
    <dbReference type="NCBI Taxonomy" id="1123492"/>
    <lineage>
        <taxon>Bacteria</taxon>
        <taxon>Pseudomonadati</taxon>
        <taxon>Pseudomonadota</taxon>
        <taxon>Gammaproteobacteria</taxon>
        <taxon>Vibrionales</taxon>
        <taxon>Vibrionaceae</taxon>
        <taxon>Vibrio</taxon>
    </lineage>
</organism>
<evidence type="ECO:0000256" key="6">
    <source>
        <dbReference type="ARBA" id="ARBA00093234"/>
    </source>
</evidence>
<evidence type="ECO:0000313" key="8">
    <source>
        <dbReference type="EMBL" id="SHF80737.1"/>
    </source>
</evidence>
<evidence type="ECO:0000256" key="2">
    <source>
        <dbReference type="ARBA" id="ARBA00051635"/>
    </source>
</evidence>
<sequence>MRILVVNPNTTASMTEKACLAARQVASEGTEIIAVTSAHGPVSIEGYYDEALAVPGMLQAIQAHENFDAVVIACFDDTGLDAARCVTDKPVIGIGEAGYRVASMLANKFSVVTTLARSVPALEHNLLRYGMERQCISVRSSEIPVLELECDGSDAMQKIGQEIEQAIVEDRAEAIVLGCAGMVDLAEKLSAQFAIPVLDGVTCAVSLCESLVRLRVKTSRQGGYAPPPTEKMAASAFHATSRQTTD</sequence>
<dbReference type="GO" id="GO:0036348">
    <property type="term" value="F:hydantoin racemase activity"/>
    <property type="evidence" value="ECO:0007669"/>
    <property type="project" value="UniProtKB-EC"/>
</dbReference>
<dbReference type="RefSeq" id="WP_072961545.1">
    <property type="nucleotide sequence ID" value="NZ_FQUH01000017.1"/>
</dbReference>
<gene>
    <name evidence="8" type="ORF">SAMN02745781_03220</name>
</gene>
<evidence type="ECO:0000256" key="1">
    <source>
        <dbReference type="ARBA" id="ARBA00038414"/>
    </source>
</evidence>
<dbReference type="PANTHER" id="PTHR28047:SF5">
    <property type="entry name" value="PROTEIN DCG1"/>
    <property type="match status" value="1"/>
</dbReference>
<comment type="catalytic activity">
    <reaction evidence="6">
        <text>D-5-isobutylhydantoin = L-5-isobutylhydantoin</text>
        <dbReference type="Rhea" id="RHEA:84231"/>
        <dbReference type="ChEBI" id="CHEBI:233609"/>
        <dbReference type="ChEBI" id="CHEBI:233610"/>
    </reaction>
</comment>
<dbReference type="EMBL" id="FQUH01000017">
    <property type="protein sequence ID" value="SHF80737.1"/>
    <property type="molecule type" value="Genomic_DNA"/>
</dbReference>
<name>A0A1M5ENE1_VIBGA</name>
<dbReference type="AlphaFoldDB" id="A0A1M5ENE1"/>
<dbReference type="GO" id="GO:0047661">
    <property type="term" value="F:amino-acid racemase activity"/>
    <property type="evidence" value="ECO:0007669"/>
    <property type="project" value="InterPro"/>
</dbReference>
<dbReference type="EC" id="5.1.99.5" evidence="3"/>
<dbReference type="Proteomes" id="UP000184159">
    <property type="component" value="Unassembled WGS sequence"/>
</dbReference>
<evidence type="ECO:0000256" key="7">
    <source>
        <dbReference type="SAM" id="MobiDB-lite"/>
    </source>
</evidence>
<dbReference type="Pfam" id="PF01177">
    <property type="entry name" value="Asp_Glu_race"/>
    <property type="match status" value="1"/>
</dbReference>
<dbReference type="FunFam" id="3.40.50.12500:FF:000001">
    <property type="entry name" value="Putative hydantoin racemase"/>
    <property type="match status" value="1"/>
</dbReference>
<evidence type="ECO:0000256" key="5">
    <source>
        <dbReference type="ARBA" id="ARBA00093199"/>
    </source>
</evidence>
<feature type="region of interest" description="Disordered" evidence="7">
    <location>
        <begin position="220"/>
        <end position="246"/>
    </location>
</feature>
<comment type="catalytic activity">
    <reaction evidence="5">
        <text>D-5-benzylhydantoin = L-5-benzylhydantoin</text>
        <dbReference type="Rhea" id="RHEA:83991"/>
        <dbReference type="ChEBI" id="CHEBI:176864"/>
        <dbReference type="ChEBI" id="CHEBI:233540"/>
    </reaction>
</comment>
<evidence type="ECO:0000256" key="4">
    <source>
        <dbReference type="ARBA" id="ARBA00067972"/>
    </source>
</evidence>
<dbReference type="InterPro" id="IPR053714">
    <property type="entry name" value="Iso_Racemase_Enz_sf"/>
</dbReference>
<comment type="similarity">
    <text evidence="1">Belongs to the HyuE racemase family.</text>
</comment>
<dbReference type="PANTHER" id="PTHR28047">
    <property type="entry name" value="PROTEIN DCG1"/>
    <property type="match status" value="1"/>
</dbReference>
<dbReference type="InterPro" id="IPR015942">
    <property type="entry name" value="Asp/Glu/hydantoin_racemase"/>
</dbReference>
<dbReference type="Gene3D" id="3.40.50.12500">
    <property type="match status" value="1"/>
</dbReference>
<dbReference type="InterPro" id="IPR052186">
    <property type="entry name" value="Hydantoin_racemase-like"/>
</dbReference>
<keyword evidence="9" id="KW-1185">Reference proteome</keyword>
<evidence type="ECO:0000256" key="3">
    <source>
        <dbReference type="ARBA" id="ARBA00066406"/>
    </source>
</evidence>
<evidence type="ECO:0000313" key="9">
    <source>
        <dbReference type="Proteomes" id="UP000184159"/>
    </source>
</evidence>
<accession>A0A1M5ENE1</accession>
<proteinExistence type="inferred from homology"/>
<reference evidence="9" key="1">
    <citation type="submission" date="2016-11" db="EMBL/GenBank/DDBJ databases">
        <authorList>
            <person name="Varghese N."/>
            <person name="Submissions S."/>
        </authorList>
    </citation>
    <scope>NUCLEOTIDE SEQUENCE [LARGE SCALE GENOMIC DNA]</scope>
    <source>
        <strain evidence="9">DSM 21264</strain>
    </source>
</reference>
<protein>
    <recommendedName>
        <fullName evidence="4">Hydantoin racemase</fullName>
        <ecNumber evidence="3">5.1.99.5</ecNumber>
    </recommendedName>
</protein>